<keyword evidence="1" id="KW-1133">Transmembrane helix</keyword>
<evidence type="ECO:0000256" key="1">
    <source>
        <dbReference type="SAM" id="Phobius"/>
    </source>
</evidence>
<protein>
    <recommendedName>
        <fullName evidence="4">DUF2784 domain-containing protein</fullName>
    </recommendedName>
</protein>
<feature type="transmembrane region" description="Helical" evidence="1">
    <location>
        <begin position="6"/>
        <end position="29"/>
    </location>
</feature>
<dbReference type="Proteomes" id="UP001156664">
    <property type="component" value="Unassembled WGS sequence"/>
</dbReference>
<dbReference type="RefSeq" id="WP_284281607.1">
    <property type="nucleotide sequence ID" value="NZ_BSOJ01000019.1"/>
</dbReference>
<name>A0ABQ5YSZ2_9BURK</name>
<dbReference type="EMBL" id="BSOJ01000019">
    <property type="protein sequence ID" value="GLR26920.1"/>
    <property type="molecule type" value="Genomic_DNA"/>
</dbReference>
<evidence type="ECO:0008006" key="4">
    <source>
        <dbReference type="Google" id="ProtNLM"/>
    </source>
</evidence>
<dbReference type="InterPro" id="IPR021218">
    <property type="entry name" value="DUF2784"/>
</dbReference>
<evidence type="ECO:0000313" key="2">
    <source>
        <dbReference type="EMBL" id="GLR26920.1"/>
    </source>
</evidence>
<organism evidence="2 3">
    <name type="scientific">Limnobacter litoralis</name>
    <dbReference type="NCBI Taxonomy" id="481366"/>
    <lineage>
        <taxon>Bacteria</taxon>
        <taxon>Pseudomonadati</taxon>
        <taxon>Pseudomonadota</taxon>
        <taxon>Betaproteobacteria</taxon>
        <taxon>Burkholderiales</taxon>
        <taxon>Burkholderiaceae</taxon>
        <taxon>Limnobacter</taxon>
    </lineage>
</organism>
<dbReference type="Pfam" id="PF10861">
    <property type="entry name" value="DUF2784"/>
    <property type="match status" value="1"/>
</dbReference>
<feature type="transmembrane region" description="Helical" evidence="1">
    <location>
        <begin position="95"/>
        <end position="112"/>
    </location>
</feature>
<keyword evidence="3" id="KW-1185">Reference proteome</keyword>
<gene>
    <name evidence="2" type="ORF">GCM10007875_20100</name>
</gene>
<sequence>MLYWLASQAVVLLHFLFIVFVGFGAVLALRHRRWIYVHLPALSWGLFVEFTNHACPLTELENTLRNAAGQAGYTDGFIQHYLIGLIYPAGLTREVQFALGLILIGFNLWVYARVWRNTKAATRNT</sequence>
<keyword evidence="1" id="KW-0812">Transmembrane</keyword>
<accession>A0ABQ5YSZ2</accession>
<keyword evidence="1" id="KW-0472">Membrane</keyword>
<proteinExistence type="predicted"/>
<evidence type="ECO:0000313" key="3">
    <source>
        <dbReference type="Proteomes" id="UP001156664"/>
    </source>
</evidence>
<comment type="caution">
    <text evidence="2">The sequence shown here is derived from an EMBL/GenBank/DDBJ whole genome shotgun (WGS) entry which is preliminary data.</text>
</comment>
<reference evidence="3" key="1">
    <citation type="journal article" date="2019" name="Int. J. Syst. Evol. Microbiol.">
        <title>The Global Catalogue of Microorganisms (GCM) 10K type strain sequencing project: providing services to taxonomists for standard genome sequencing and annotation.</title>
        <authorList>
            <consortium name="The Broad Institute Genomics Platform"/>
            <consortium name="The Broad Institute Genome Sequencing Center for Infectious Disease"/>
            <person name="Wu L."/>
            <person name="Ma J."/>
        </authorList>
    </citation>
    <scope>NUCLEOTIDE SEQUENCE [LARGE SCALE GENOMIC DNA]</scope>
    <source>
        <strain evidence="3">NBRC 105857</strain>
    </source>
</reference>